<feature type="region of interest" description="Disordered" evidence="1">
    <location>
        <begin position="887"/>
        <end position="918"/>
    </location>
</feature>
<dbReference type="EMBL" id="CCYA01000149">
    <property type="protein sequence ID" value="CEH12326.1"/>
    <property type="molecule type" value="Genomic_DNA"/>
</dbReference>
<dbReference type="OrthoDB" id="10693059at2759"/>
<feature type="compositionally biased region" description="Basic and acidic residues" evidence="1">
    <location>
        <begin position="1021"/>
        <end position="1030"/>
    </location>
</feature>
<dbReference type="Proteomes" id="UP000054845">
    <property type="component" value="Unassembled WGS sequence"/>
</dbReference>
<feature type="compositionally biased region" description="Pro residues" evidence="1">
    <location>
        <begin position="199"/>
        <end position="223"/>
    </location>
</feature>
<protein>
    <submittedName>
        <fullName evidence="2">Uncharacterized protein</fullName>
    </submittedName>
</protein>
<feature type="compositionally biased region" description="Polar residues" evidence="1">
    <location>
        <begin position="152"/>
        <end position="162"/>
    </location>
</feature>
<feature type="compositionally biased region" description="Pro residues" evidence="1">
    <location>
        <begin position="306"/>
        <end position="315"/>
    </location>
</feature>
<organism evidence="2 3">
    <name type="scientific">Ceraceosorus bombacis</name>
    <dbReference type="NCBI Taxonomy" id="401625"/>
    <lineage>
        <taxon>Eukaryota</taxon>
        <taxon>Fungi</taxon>
        <taxon>Dikarya</taxon>
        <taxon>Basidiomycota</taxon>
        <taxon>Ustilaginomycotina</taxon>
        <taxon>Exobasidiomycetes</taxon>
        <taxon>Ceraceosorales</taxon>
        <taxon>Ceraceosoraceae</taxon>
        <taxon>Ceraceosorus</taxon>
    </lineage>
</organism>
<feature type="region of interest" description="Disordered" evidence="1">
    <location>
        <begin position="356"/>
        <end position="460"/>
    </location>
</feature>
<feature type="compositionally biased region" description="Basic and acidic residues" evidence="1">
    <location>
        <begin position="904"/>
        <end position="914"/>
    </location>
</feature>
<sequence>MPLKISKLFKERGPPRESFQGSFDASKLYPIPVNVAQQLQSGGPYSFENTFSLARGEFDVPAQQSTWASGARHVRAHAHPGTPLPLVSSDRSSRKTPPLTYDELALHNVPFRPHAGSEIGVATTTRSARDPKRASSRFAGFKNVLRDKVQGLSSAGKSSRGQSLDLEQKGGTTTFLQADTSTRECSTQHGIRPATAPTPYSPPQQAPHPQSSPGPALPRPPAPIDETDATAQATLTGSPLSAAFRQAPHDGQVLTRAKPESRDQRSPERTDEFQTAHPRFSPPQQSTAPKGLAPGRRETTHAHPFTYPPTPPPGHANPSSLQRAAQYMEPSTMTQEVTNAAHPFSAHALAYATDKSGAERWEDVAQCAGPTRPQRFAPSTSTALQPGQITTWQDGAAGGSDAPPRAPRLPPAGVDPTWDAIKRKAETKFEEWMQRSPELLPDPNRSPTSSGHSPVPSFYQAHMGLHNPPLALVTDQILPSGLPTYNLSGPPIWSANWLPSPRARESEGKHDRQEEGSSGIPRISSSQRVPSRDKGEAEHAAVMRSVLQSSGLETSSKILSAFRPKHVLKCTAEEGGQRSSMGSPSKGESADTDVLYQHLNRVLDPEEMRLAFAPYARQLARDDMPMEKKYAPLRRNVDDPKRSSRSQSMDPDAKWERLENLFGNPEPPKAPRALQSAVSHDLIDLRSIGSQGLSGPHSRSSSAQSKSMVNAASLRQELQRLADLQTAPRAKPSTIMQREHKSEVVQMSADQAVVRHEQDPIPTEYSFPQLLSGVIKEEQSESRALGLSTPAGFATEQRGDAEFQGAKKIFGGSDDSKGKRRETEPPSVLAPAPTSNEHQQLEADERWQSLAPTGPRGVMLETVAEVTEWSASNGGSDRDNLKYQFQTERRPSLPSLKPRQRTLRHTDTKTRAESEGSGSLGLVETHRIWPQLALLDARGTADDILEGDLSFETDIEISESYPVDEPSPLRGGRSQLTLIRPADASMLTPTRTPRRTAARGQWVAEVEEPPTQLAKESTNTPKKESVASQRIEEWRKVVPVSEVEPAVMIPLKPATPPQSPFSKASKPAVGASKRVSNDSSALTSFSRSPLARLAEATANDGGNRRSSGRSMEEGEEQFHSPVQVVLQHHTVDVSQGDPGTDDQVFVQGTPSSALEHGPSLPFTGTSHLIHIDDATAELLFNTEARETRPEIVDKDANRAPQALPIVDVVDQKVKERERIADAAADEGGSKLGKEVPGGAQRDEDLQTTVTRSGLAGSEALTSKEKLVFDLLSREHIEGKPAVEVLLSCYPRETRAFLRKNPRLLLLLTLRSQMASQNFKTFLPSIDTALGDGDKLLEPALEKILEYVTKAGEITSLQRSLLQLHQDLVKMVSNESATLDSRVTALEQAIYNPYSPGKASFSTKHESSTATLRPPRL</sequence>
<evidence type="ECO:0000313" key="3">
    <source>
        <dbReference type="Proteomes" id="UP000054845"/>
    </source>
</evidence>
<feature type="region of interest" description="Disordered" evidence="1">
    <location>
        <begin position="152"/>
        <end position="171"/>
    </location>
</feature>
<feature type="region of interest" description="Disordered" evidence="1">
    <location>
        <begin position="724"/>
        <end position="744"/>
    </location>
</feature>
<reference evidence="2 3" key="1">
    <citation type="submission" date="2014-09" db="EMBL/GenBank/DDBJ databases">
        <authorList>
            <person name="Magalhaes I.L.F."/>
            <person name="Oliveira U."/>
            <person name="Santos F.R."/>
            <person name="Vidigal T.H.D.A."/>
            <person name="Brescovit A.D."/>
            <person name="Santos A.J."/>
        </authorList>
    </citation>
    <scope>NUCLEOTIDE SEQUENCE [LARGE SCALE GENOMIC DNA]</scope>
</reference>
<feature type="compositionally biased region" description="Polar residues" evidence="1">
    <location>
        <begin position="177"/>
        <end position="189"/>
    </location>
</feature>
<evidence type="ECO:0000313" key="2">
    <source>
        <dbReference type="EMBL" id="CEH12326.1"/>
    </source>
</evidence>
<feature type="region of interest" description="Disordered" evidence="1">
    <location>
        <begin position="630"/>
        <end position="653"/>
    </location>
</feature>
<name>A0A0P1B8X2_9BASI</name>
<proteinExistence type="predicted"/>
<feature type="compositionally biased region" description="Polar residues" evidence="1">
    <location>
        <begin position="377"/>
        <end position="393"/>
    </location>
</feature>
<feature type="compositionally biased region" description="Polar residues" evidence="1">
    <location>
        <begin position="229"/>
        <end position="239"/>
    </location>
</feature>
<feature type="region of interest" description="Disordered" evidence="1">
    <location>
        <begin position="991"/>
        <end position="1030"/>
    </location>
</feature>
<accession>A0A0P1B8X2</accession>
<feature type="region of interest" description="Disordered" evidence="1">
    <location>
        <begin position="71"/>
        <end position="96"/>
    </location>
</feature>
<feature type="region of interest" description="Disordered" evidence="1">
    <location>
        <begin position="688"/>
        <end position="710"/>
    </location>
</feature>
<feature type="compositionally biased region" description="Basic and acidic residues" evidence="1">
    <location>
        <begin position="630"/>
        <end position="642"/>
    </location>
</feature>
<evidence type="ECO:0000256" key="1">
    <source>
        <dbReference type="SAM" id="MobiDB-lite"/>
    </source>
</evidence>
<feature type="compositionally biased region" description="Basic and acidic residues" evidence="1">
    <location>
        <begin position="530"/>
        <end position="539"/>
    </location>
</feature>
<feature type="compositionally biased region" description="Polar residues" evidence="1">
    <location>
        <begin position="1077"/>
        <end position="1087"/>
    </location>
</feature>
<feature type="compositionally biased region" description="Basic and acidic residues" evidence="1">
    <location>
        <begin position="257"/>
        <end position="274"/>
    </location>
</feature>
<keyword evidence="3" id="KW-1185">Reference proteome</keyword>
<feature type="region of interest" description="Disordered" evidence="1">
    <location>
        <begin position="177"/>
        <end position="340"/>
    </location>
</feature>
<feature type="region of interest" description="Disordered" evidence="1">
    <location>
        <begin position="1"/>
        <end position="21"/>
    </location>
</feature>
<feature type="region of interest" description="Disordered" evidence="1">
    <location>
        <begin position="1396"/>
        <end position="1416"/>
    </location>
</feature>
<feature type="compositionally biased region" description="Polar residues" evidence="1">
    <location>
        <begin position="319"/>
        <end position="338"/>
    </location>
</feature>
<feature type="region of interest" description="Disordered" evidence="1">
    <location>
        <begin position="498"/>
        <end position="539"/>
    </location>
</feature>
<feature type="region of interest" description="Disordered" evidence="1">
    <location>
        <begin position="1051"/>
        <end position="1118"/>
    </location>
</feature>
<feature type="compositionally biased region" description="Basic and acidic residues" evidence="1">
    <location>
        <begin position="420"/>
        <end position="433"/>
    </location>
</feature>
<feature type="compositionally biased region" description="Basic and acidic residues" evidence="1">
    <location>
        <begin position="814"/>
        <end position="824"/>
    </location>
</feature>
<feature type="compositionally biased region" description="Basic and acidic residues" evidence="1">
    <location>
        <begin position="502"/>
        <end position="515"/>
    </location>
</feature>
<feature type="region of interest" description="Disordered" evidence="1">
    <location>
        <begin position="789"/>
        <end position="843"/>
    </location>
</feature>